<dbReference type="AlphaFoldDB" id="A0A9W9XCR0"/>
<evidence type="ECO:0000256" key="1">
    <source>
        <dbReference type="SAM" id="MobiDB-lite"/>
    </source>
</evidence>
<evidence type="ECO:0000313" key="3">
    <source>
        <dbReference type="Proteomes" id="UP001148312"/>
    </source>
</evidence>
<accession>A0A9W9XCR0</accession>
<proteinExistence type="predicted"/>
<name>A0A9W9XCR0_9EURO</name>
<feature type="region of interest" description="Disordered" evidence="1">
    <location>
        <begin position="1"/>
        <end position="29"/>
    </location>
</feature>
<evidence type="ECO:0000313" key="2">
    <source>
        <dbReference type="EMBL" id="KAJ5488867.1"/>
    </source>
</evidence>
<protein>
    <submittedName>
        <fullName evidence="2">Uncharacterized protein</fullName>
    </submittedName>
</protein>
<dbReference type="EMBL" id="JAPWDQ010000004">
    <property type="protein sequence ID" value="KAJ5488867.1"/>
    <property type="molecule type" value="Genomic_DNA"/>
</dbReference>
<gene>
    <name evidence="2" type="ORF">N7539_003757</name>
</gene>
<dbReference type="Proteomes" id="UP001148312">
    <property type="component" value="Unassembled WGS sequence"/>
</dbReference>
<reference evidence="2" key="1">
    <citation type="submission" date="2022-12" db="EMBL/GenBank/DDBJ databases">
        <authorList>
            <person name="Petersen C."/>
        </authorList>
    </citation>
    <scope>NUCLEOTIDE SEQUENCE</scope>
    <source>
        <strain evidence="2">IBT 30728</strain>
    </source>
</reference>
<organism evidence="2 3">
    <name type="scientific">Penicillium diatomitis</name>
    <dbReference type="NCBI Taxonomy" id="2819901"/>
    <lineage>
        <taxon>Eukaryota</taxon>
        <taxon>Fungi</taxon>
        <taxon>Dikarya</taxon>
        <taxon>Ascomycota</taxon>
        <taxon>Pezizomycotina</taxon>
        <taxon>Eurotiomycetes</taxon>
        <taxon>Eurotiomycetidae</taxon>
        <taxon>Eurotiales</taxon>
        <taxon>Aspergillaceae</taxon>
        <taxon>Penicillium</taxon>
    </lineage>
</organism>
<reference evidence="2" key="2">
    <citation type="journal article" date="2023" name="IMA Fungus">
        <title>Comparative genomic study of the Penicillium genus elucidates a diverse pangenome and 15 lateral gene transfer events.</title>
        <authorList>
            <person name="Petersen C."/>
            <person name="Sorensen T."/>
            <person name="Nielsen M.R."/>
            <person name="Sondergaard T.E."/>
            <person name="Sorensen J.L."/>
            <person name="Fitzpatrick D.A."/>
            <person name="Frisvad J.C."/>
            <person name="Nielsen K.L."/>
        </authorList>
    </citation>
    <scope>NUCLEOTIDE SEQUENCE</scope>
    <source>
        <strain evidence="2">IBT 30728</strain>
    </source>
</reference>
<sequence length="78" mass="8528">MLLNIHSKRRTLSETPDAPNAPDDRKTSSPCLSLGLWQFFSVAEIDETCPLMQASSGLWKSGASLQATRHSVAIIQQS</sequence>
<keyword evidence="3" id="KW-1185">Reference proteome</keyword>
<dbReference type="RefSeq" id="XP_056790900.1">
    <property type="nucleotide sequence ID" value="XM_056933359.1"/>
</dbReference>
<feature type="compositionally biased region" description="Basic residues" evidence="1">
    <location>
        <begin position="1"/>
        <end position="10"/>
    </location>
</feature>
<dbReference type="GeneID" id="81623608"/>
<comment type="caution">
    <text evidence="2">The sequence shown here is derived from an EMBL/GenBank/DDBJ whole genome shotgun (WGS) entry which is preliminary data.</text>
</comment>